<accession>A0ABT3PUN5</accession>
<dbReference type="InterPro" id="IPR053191">
    <property type="entry name" value="DcsG_Biosynth_Enzyme"/>
</dbReference>
<keyword evidence="3" id="KW-1185">Reference proteome</keyword>
<gene>
    <name evidence="2" type="ORF">LQ318_01490</name>
</gene>
<dbReference type="SUPFAM" id="SSF56059">
    <property type="entry name" value="Glutathione synthetase ATP-binding domain-like"/>
    <property type="match status" value="1"/>
</dbReference>
<protein>
    <recommendedName>
        <fullName evidence="1">Prokaryotic glutathione synthetase ATP-binding domain-containing protein</fullName>
    </recommendedName>
</protein>
<dbReference type="PANTHER" id="PTHR39217">
    <property type="match status" value="1"/>
</dbReference>
<sequence>MKKCAFLSMDSLEDYECYDHLLFEPFQKYGWSAEEISWRNRQANWDQYEAVIIRSPWDYQQDPKAFFEVLKEIEASSALLENKLELVEWNIDKTYLRDLEEQGITIVPSLWEERFDNGTYMDSFKRLSSDEIIVKPTISAGAEDTFRIPKDRADEYTGQLQSTFADRPYIVQPFMPDIIKEGEFSLFYFGDTYSHTVLKTPKKDDFRVQEEHGGVLKLVEAEPEMRQISRKILDLITPQPLYARIDLVRHENGFALMELELIEPSLYFNMDPQSPERFAKVFDEWMRNQ</sequence>
<dbReference type="InterPro" id="IPR004218">
    <property type="entry name" value="GSHS_ATP-bd"/>
</dbReference>
<dbReference type="Proteomes" id="UP001207337">
    <property type="component" value="Unassembled WGS sequence"/>
</dbReference>
<comment type="caution">
    <text evidence="2">The sequence shown here is derived from an EMBL/GenBank/DDBJ whole genome shotgun (WGS) entry which is preliminary data.</text>
</comment>
<name>A0ABT3PUN5_9BACT</name>
<reference evidence="2 3" key="1">
    <citation type="submission" date="2021-11" db="EMBL/GenBank/DDBJ databases">
        <title>Aliifidinibius sp. nov., a new bacterium isolated from saline soil.</title>
        <authorList>
            <person name="Galisteo C."/>
            <person name="De La Haba R."/>
            <person name="Sanchez-Porro C."/>
            <person name="Ventosa A."/>
        </authorList>
    </citation>
    <scope>NUCLEOTIDE SEQUENCE [LARGE SCALE GENOMIC DNA]</scope>
    <source>
        <strain evidence="2 3">KACC 190600</strain>
    </source>
</reference>
<dbReference type="Pfam" id="PF02955">
    <property type="entry name" value="GSH-S_ATP"/>
    <property type="match status" value="1"/>
</dbReference>
<dbReference type="RefSeq" id="WP_265786885.1">
    <property type="nucleotide sequence ID" value="NZ_BAABRS010000001.1"/>
</dbReference>
<dbReference type="Gene3D" id="3.30.470.20">
    <property type="entry name" value="ATP-grasp fold, B domain"/>
    <property type="match status" value="1"/>
</dbReference>
<dbReference type="PANTHER" id="PTHR39217:SF1">
    <property type="entry name" value="GLUTATHIONE SYNTHETASE"/>
    <property type="match status" value="1"/>
</dbReference>
<feature type="domain" description="Prokaryotic glutathione synthetase ATP-binding" evidence="1">
    <location>
        <begin position="123"/>
        <end position="240"/>
    </location>
</feature>
<dbReference type="EMBL" id="JAJNDC010000001">
    <property type="protein sequence ID" value="MCW9711564.1"/>
    <property type="molecule type" value="Genomic_DNA"/>
</dbReference>
<evidence type="ECO:0000259" key="1">
    <source>
        <dbReference type="Pfam" id="PF02955"/>
    </source>
</evidence>
<evidence type="ECO:0000313" key="3">
    <source>
        <dbReference type="Proteomes" id="UP001207337"/>
    </source>
</evidence>
<evidence type="ECO:0000313" key="2">
    <source>
        <dbReference type="EMBL" id="MCW9711564.1"/>
    </source>
</evidence>
<organism evidence="2 3">
    <name type="scientific">Fodinibius salicampi</name>
    <dbReference type="NCBI Taxonomy" id="1920655"/>
    <lineage>
        <taxon>Bacteria</taxon>
        <taxon>Pseudomonadati</taxon>
        <taxon>Balneolota</taxon>
        <taxon>Balneolia</taxon>
        <taxon>Balneolales</taxon>
        <taxon>Balneolaceae</taxon>
        <taxon>Fodinibius</taxon>
    </lineage>
</organism>
<proteinExistence type="predicted"/>